<accession>A0A150PEI3</accession>
<proteinExistence type="predicted"/>
<protein>
    <submittedName>
        <fullName evidence="1">Uncharacterized protein</fullName>
    </submittedName>
</protein>
<comment type="caution">
    <text evidence="1">The sequence shown here is derived from an EMBL/GenBank/DDBJ whole genome shotgun (WGS) entry which is preliminary data.</text>
</comment>
<dbReference type="AlphaFoldDB" id="A0A150PEI3"/>
<gene>
    <name evidence="1" type="ORF">BE04_25015</name>
</gene>
<name>A0A150PEI3_SORCE</name>
<evidence type="ECO:0000313" key="2">
    <source>
        <dbReference type="Proteomes" id="UP000075604"/>
    </source>
</evidence>
<sequence>MLDDITFTIRWENGGEAWLFSVIDNGQVKLVNTEKQDRKGEVSVAYQAASAPTHRIEWLLSFPEHTLRGLEAVATVNGGFEQRLSSREEETARWLDSGVATS</sequence>
<reference evidence="1 2" key="1">
    <citation type="submission" date="2014-02" db="EMBL/GenBank/DDBJ databases">
        <title>The small core and large imbalanced accessory genome model reveals a collaborative survival strategy of Sorangium cellulosum strains in nature.</title>
        <authorList>
            <person name="Han K."/>
            <person name="Peng R."/>
            <person name="Blom J."/>
            <person name="Li Y.-Z."/>
        </authorList>
    </citation>
    <scope>NUCLEOTIDE SEQUENCE [LARGE SCALE GENOMIC DNA]</scope>
    <source>
        <strain evidence="1 2">So0157-18</strain>
    </source>
</reference>
<organism evidence="1 2">
    <name type="scientific">Sorangium cellulosum</name>
    <name type="common">Polyangium cellulosum</name>
    <dbReference type="NCBI Taxonomy" id="56"/>
    <lineage>
        <taxon>Bacteria</taxon>
        <taxon>Pseudomonadati</taxon>
        <taxon>Myxococcota</taxon>
        <taxon>Polyangia</taxon>
        <taxon>Polyangiales</taxon>
        <taxon>Polyangiaceae</taxon>
        <taxon>Sorangium</taxon>
    </lineage>
</organism>
<evidence type="ECO:0000313" key="1">
    <source>
        <dbReference type="EMBL" id="KYF54052.1"/>
    </source>
</evidence>
<dbReference type="Proteomes" id="UP000075604">
    <property type="component" value="Unassembled WGS sequence"/>
</dbReference>
<dbReference type="EMBL" id="JELX01002856">
    <property type="protein sequence ID" value="KYF54052.1"/>
    <property type="molecule type" value="Genomic_DNA"/>
</dbReference>